<protein>
    <recommendedName>
        <fullName evidence="3">histidinol-phosphate transaminase</fullName>
        <ecNumber evidence="3">2.6.1.9</ecNumber>
    </recommendedName>
</protein>
<keyword evidence="4 12" id="KW-0032">Aminotransferase</keyword>
<dbReference type="SUPFAM" id="SSF53383">
    <property type="entry name" value="PLP-dependent transferases"/>
    <property type="match status" value="1"/>
</dbReference>
<evidence type="ECO:0000259" key="11">
    <source>
        <dbReference type="Pfam" id="PF00155"/>
    </source>
</evidence>
<evidence type="ECO:0000256" key="1">
    <source>
        <dbReference type="ARBA" id="ARBA00005011"/>
    </source>
</evidence>
<dbReference type="AlphaFoldDB" id="A0A426VEB2"/>
<dbReference type="InterPro" id="IPR015424">
    <property type="entry name" value="PyrdxlP-dep_Trfase"/>
</dbReference>
<evidence type="ECO:0000256" key="8">
    <source>
        <dbReference type="ARBA" id="ARBA00023102"/>
    </source>
</evidence>
<evidence type="ECO:0000256" key="4">
    <source>
        <dbReference type="ARBA" id="ARBA00022576"/>
    </source>
</evidence>
<keyword evidence="8" id="KW-0368">Histidine biosynthesis</keyword>
<keyword evidence="13" id="KW-1185">Reference proteome</keyword>
<feature type="compositionally biased region" description="Basic and acidic residues" evidence="10">
    <location>
        <begin position="1"/>
        <end position="12"/>
    </location>
</feature>
<sequence>MNPSHFVEHGGPDDGSPITWDFSTNANPLPPPPGLLDAVAQADRRRYPDPRYTALRACLSTHWRADAARVLPTAGSSEAIRRLSLAACLHGVREVWVPEPGYGDYRAAAQALGLQVHAYGDGHALLTALAASERPTLVWLCEPCNPTGHSLPPSFWIGLSDTLAGRAGLLVALDRAYEPLRLQGEDPVPAHLARQCWQLWSPNKALGLTGVRAGALLAPEPAGAPWLAALHELAPSWVLSAEGVALWHAWCDMATQDWLARSRATLLAWRDEQQSLLASMGWQIQPSITPFFVARPPGTAMRDAALRHAWLQTLRTEGLKLRDATSLGLPGWLRLSTQGPQARQALQRALVHSAGQWRDAA</sequence>
<gene>
    <name evidence="12" type="ORF">EIP75_06385</name>
</gene>
<keyword evidence="7" id="KW-0663">Pyridoxal phosphate</keyword>
<evidence type="ECO:0000313" key="13">
    <source>
        <dbReference type="Proteomes" id="UP000269265"/>
    </source>
</evidence>
<dbReference type="CDD" id="cd00609">
    <property type="entry name" value="AAT_like"/>
    <property type="match status" value="1"/>
</dbReference>
<dbReference type="InterPro" id="IPR004839">
    <property type="entry name" value="Aminotransferase_I/II_large"/>
</dbReference>
<dbReference type="InterPro" id="IPR015421">
    <property type="entry name" value="PyrdxlP-dep_Trfase_major"/>
</dbReference>
<dbReference type="EC" id="2.6.1.9" evidence="3"/>
<comment type="caution">
    <text evidence="12">The sequence shown here is derived from an EMBL/GenBank/DDBJ whole genome shotgun (WGS) entry which is preliminary data.</text>
</comment>
<dbReference type="Pfam" id="PF00155">
    <property type="entry name" value="Aminotran_1_2"/>
    <property type="match status" value="1"/>
</dbReference>
<dbReference type="PANTHER" id="PTHR43643:SF6">
    <property type="entry name" value="HISTIDINOL-PHOSPHATE AMINOTRANSFERASE"/>
    <property type="match status" value="1"/>
</dbReference>
<evidence type="ECO:0000256" key="10">
    <source>
        <dbReference type="SAM" id="MobiDB-lite"/>
    </source>
</evidence>
<dbReference type="InterPro" id="IPR050106">
    <property type="entry name" value="HistidinolP_aminotransfase"/>
</dbReference>
<evidence type="ECO:0000256" key="3">
    <source>
        <dbReference type="ARBA" id="ARBA00012748"/>
    </source>
</evidence>
<proteinExistence type="inferred from homology"/>
<dbReference type="EMBL" id="RSED01000004">
    <property type="protein sequence ID" value="RRS05185.1"/>
    <property type="molecule type" value="Genomic_DNA"/>
</dbReference>
<name>A0A426VEB2_9BURK</name>
<feature type="region of interest" description="Disordered" evidence="10">
    <location>
        <begin position="1"/>
        <end position="34"/>
    </location>
</feature>
<evidence type="ECO:0000313" key="12">
    <source>
        <dbReference type="EMBL" id="RRS05185.1"/>
    </source>
</evidence>
<comment type="similarity">
    <text evidence="2">Belongs to the class-II pyridoxal-phosphate-dependent aminotransferase family. Histidinol-phosphate aminotransferase subfamily.</text>
</comment>
<evidence type="ECO:0000256" key="2">
    <source>
        <dbReference type="ARBA" id="ARBA00007970"/>
    </source>
</evidence>
<dbReference type="GO" id="GO:0030170">
    <property type="term" value="F:pyridoxal phosphate binding"/>
    <property type="evidence" value="ECO:0007669"/>
    <property type="project" value="InterPro"/>
</dbReference>
<keyword evidence="6 12" id="KW-0808">Transferase</keyword>
<evidence type="ECO:0000256" key="7">
    <source>
        <dbReference type="ARBA" id="ARBA00022898"/>
    </source>
</evidence>
<reference evidence="12 13" key="1">
    <citation type="submission" date="2018-12" db="EMBL/GenBank/DDBJ databases">
        <title>The whole draft genome of Aquabacterium sp. SJQ9.</title>
        <authorList>
            <person name="Sun L."/>
            <person name="Gao X."/>
            <person name="Chen W."/>
            <person name="Huang K."/>
        </authorList>
    </citation>
    <scope>NUCLEOTIDE SEQUENCE [LARGE SCALE GENOMIC DNA]</scope>
    <source>
        <strain evidence="12 13">SJQ9</strain>
    </source>
</reference>
<dbReference type="Gene3D" id="3.40.640.10">
    <property type="entry name" value="Type I PLP-dependent aspartate aminotransferase-like (Major domain)"/>
    <property type="match status" value="1"/>
</dbReference>
<organism evidence="12 13">
    <name type="scientific">Aquabacterium soli</name>
    <dbReference type="NCBI Taxonomy" id="2493092"/>
    <lineage>
        <taxon>Bacteria</taxon>
        <taxon>Pseudomonadati</taxon>
        <taxon>Pseudomonadota</taxon>
        <taxon>Betaproteobacteria</taxon>
        <taxon>Burkholderiales</taxon>
        <taxon>Aquabacterium</taxon>
    </lineage>
</organism>
<comment type="catalytic activity">
    <reaction evidence="9">
        <text>L-histidinol phosphate + 2-oxoglutarate = 3-(imidazol-4-yl)-2-oxopropyl phosphate + L-glutamate</text>
        <dbReference type="Rhea" id="RHEA:23744"/>
        <dbReference type="ChEBI" id="CHEBI:16810"/>
        <dbReference type="ChEBI" id="CHEBI:29985"/>
        <dbReference type="ChEBI" id="CHEBI:57766"/>
        <dbReference type="ChEBI" id="CHEBI:57980"/>
        <dbReference type="EC" id="2.6.1.9"/>
    </reaction>
</comment>
<evidence type="ECO:0000256" key="5">
    <source>
        <dbReference type="ARBA" id="ARBA00022605"/>
    </source>
</evidence>
<dbReference type="InterPro" id="IPR015422">
    <property type="entry name" value="PyrdxlP-dep_Trfase_small"/>
</dbReference>
<dbReference type="PANTHER" id="PTHR43643">
    <property type="entry name" value="HISTIDINOL-PHOSPHATE AMINOTRANSFERASE 2"/>
    <property type="match status" value="1"/>
</dbReference>
<dbReference type="GO" id="GO:0000105">
    <property type="term" value="P:L-histidine biosynthetic process"/>
    <property type="evidence" value="ECO:0007669"/>
    <property type="project" value="UniProtKB-KW"/>
</dbReference>
<keyword evidence="5" id="KW-0028">Amino-acid biosynthesis</keyword>
<dbReference type="Gene3D" id="3.90.1150.10">
    <property type="entry name" value="Aspartate Aminotransferase, domain 1"/>
    <property type="match status" value="1"/>
</dbReference>
<dbReference type="GO" id="GO:0004400">
    <property type="term" value="F:histidinol-phosphate transaminase activity"/>
    <property type="evidence" value="ECO:0007669"/>
    <property type="project" value="UniProtKB-EC"/>
</dbReference>
<evidence type="ECO:0000256" key="6">
    <source>
        <dbReference type="ARBA" id="ARBA00022679"/>
    </source>
</evidence>
<accession>A0A426VEB2</accession>
<dbReference type="OrthoDB" id="9813612at2"/>
<feature type="domain" description="Aminotransferase class I/classII large" evidence="11">
    <location>
        <begin position="21"/>
        <end position="340"/>
    </location>
</feature>
<dbReference type="Proteomes" id="UP000269265">
    <property type="component" value="Unassembled WGS sequence"/>
</dbReference>
<comment type="pathway">
    <text evidence="1">Amino-acid biosynthesis; L-histidine biosynthesis; L-histidine from 5-phospho-alpha-D-ribose 1-diphosphate: step 7/9.</text>
</comment>
<evidence type="ECO:0000256" key="9">
    <source>
        <dbReference type="ARBA" id="ARBA00047481"/>
    </source>
</evidence>
<dbReference type="RefSeq" id="WP_125242404.1">
    <property type="nucleotide sequence ID" value="NZ_RSED01000004.1"/>
</dbReference>